<dbReference type="Proteomes" id="UP000233837">
    <property type="component" value="Unassembled WGS sequence"/>
</dbReference>
<dbReference type="AlphaFoldDB" id="A0A2I0WYW5"/>
<proteinExistence type="predicted"/>
<evidence type="ECO:0000313" key="1">
    <source>
        <dbReference type="EMBL" id="PKU80849.1"/>
    </source>
</evidence>
<organism evidence="1 2">
    <name type="scientific">Dendrobium catenatum</name>
    <dbReference type="NCBI Taxonomy" id="906689"/>
    <lineage>
        <taxon>Eukaryota</taxon>
        <taxon>Viridiplantae</taxon>
        <taxon>Streptophyta</taxon>
        <taxon>Embryophyta</taxon>
        <taxon>Tracheophyta</taxon>
        <taxon>Spermatophyta</taxon>
        <taxon>Magnoliopsida</taxon>
        <taxon>Liliopsida</taxon>
        <taxon>Asparagales</taxon>
        <taxon>Orchidaceae</taxon>
        <taxon>Epidendroideae</taxon>
        <taxon>Malaxideae</taxon>
        <taxon>Dendrobiinae</taxon>
        <taxon>Dendrobium</taxon>
    </lineage>
</organism>
<keyword evidence="2" id="KW-1185">Reference proteome</keyword>
<sequence>MVSVFGVGPNDAVTSPKGRVFLGFRWQEAQIAARMAREARMLVMKKAWKVMGWISGDEGNSLPII</sequence>
<name>A0A2I0WYW5_9ASPA</name>
<reference evidence="1 2" key="2">
    <citation type="journal article" date="2017" name="Nature">
        <title>The Apostasia genome and the evolution of orchids.</title>
        <authorList>
            <person name="Zhang G.Q."/>
            <person name="Liu K.W."/>
            <person name="Li Z."/>
            <person name="Lohaus R."/>
            <person name="Hsiao Y.Y."/>
            <person name="Niu S.C."/>
            <person name="Wang J.Y."/>
            <person name="Lin Y.C."/>
            <person name="Xu Q."/>
            <person name="Chen L.J."/>
            <person name="Yoshida K."/>
            <person name="Fujiwara S."/>
            <person name="Wang Z.W."/>
            <person name="Zhang Y.Q."/>
            <person name="Mitsuda N."/>
            <person name="Wang M."/>
            <person name="Liu G.H."/>
            <person name="Pecoraro L."/>
            <person name="Huang H.X."/>
            <person name="Xiao X.J."/>
            <person name="Lin M."/>
            <person name="Wu X.Y."/>
            <person name="Wu W.L."/>
            <person name="Chen Y.Y."/>
            <person name="Chang S.B."/>
            <person name="Sakamoto S."/>
            <person name="Ohme-Takagi M."/>
            <person name="Yagi M."/>
            <person name="Zeng S.J."/>
            <person name="Shen C.Y."/>
            <person name="Yeh C.M."/>
            <person name="Luo Y.B."/>
            <person name="Tsai W.C."/>
            <person name="Van de Peer Y."/>
            <person name="Liu Z.J."/>
        </authorList>
    </citation>
    <scope>NUCLEOTIDE SEQUENCE [LARGE SCALE GENOMIC DNA]</scope>
    <source>
        <tissue evidence="1">The whole plant</tissue>
    </source>
</reference>
<protein>
    <submittedName>
        <fullName evidence="1">Uncharacterized protein</fullName>
    </submittedName>
</protein>
<reference evidence="1 2" key="1">
    <citation type="journal article" date="2016" name="Sci. Rep.">
        <title>The Dendrobium catenatum Lindl. genome sequence provides insights into polysaccharide synthase, floral development and adaptive evolution.</title>
        <authorList>
            <person name="Zhang G.Q."/>
            <person name="Xu Q."/>
            <person name="Bian C."/>
            <person name="Tsai W.C."/>
            <person name="Yeh C.M."/>
            <person name="Liu K.W."/>
            <person name="Yoshida K."/>
            <person name="Zhang L.S."/>
            <person name="Chang S.B."/>
            <person name="Chen F."/>
            <person name="Shi Y."/>
            <person name="Su Y.Y."/>
            <person name="Zhang Y.Q."/>
            <person name="Chen L.J."/>
            <person name="Yin Y."/>
            <person name="Lin M."/>
            <person name="Huang H."/>
            <person name="Deng H."/>
            <person name="Wang Z.W."/>
            <person name="Zhu S.L."/>
            <person name="Zhao X."/>
            <person name="Deng C."/>
            <person name="Niu S.C."/>
            <person name="Huang J."/>
            <person name="Wang M."/>
            <person name="Liu G.H."/>
            <person name="Yang H.J."/>
            <person name="Xiao X.J."/>
            <person name="Hsiao Y.Y."/>
            <person name="Wu W.L."/>
            <person name="Chen Y.Y."/>
            <person name="Mitsuda N."/>
            <person name="Ohme-Takagi M."/>
            <person name="Luo Y.B."/>
            <person name="Van de Peer Y."/>
            <person name="Liu Z.J."/>
        </authorList>
    </citation>
    <scope>NUCLEOTIDE SEQUENCE [LARGE SCALE GENOMIC DNA]</scope>
    <source>
        <tissue evidence="1">The whole plant</tissue>
    </source>
</reference>
<gene>
    <name evidence="1" type="ORF">MA16_Dca009260</name>
</gene>
<accession>A0A2I0WYW5</accession>
<dbReference type="EMBL" id="KZ502309">
    <property type="protein sequence ID" value="PKU80849.1"/>
    <property type="molecule type" value="Genomic_DNA"/>
</dbReference>
<evidence type="ECO:0000313" key="2">
    <source>
        <dbReference type="Proteomes" id="UP000233837"/>
    </source>
</evidence>